<sequence length="204" mass="21456">MIRHSLSMVAAAVLGLAAVAAPAQAAPPPAPVVAQSDLGVQAAPTGCTTSVQWVQEGNHYYYGRGNVQCATGRYKVKLQCRNLQTGVGYVVYGSYAVNAPSTATRTCYTGNVAEGVFPVEDPLPTVGVTGCVSWAEWVHQGSSHYYGRGTAQCDTGTYRVRIQCHNMQTGQRYVVHGPARTAPSISTTTCYQGNVAEVVSGVPA</sequence>
<proteinExistence type="predicted"/>
<feature type="chain" id="PRO_5008744649" description="Secreted protein" evidence="1">
    <location>
        <begin position="26"/>
        <end position="204"/>
    </location>
</feature>
<accession>A0A1C6R9Z3</accession>
<keyword evidence="1" id="KW-0732">Signal</keyword>
<evidence type="ECO:0000313" key="2">
    <source>
        <dbReference type="EMBL" id="SCL13911.1"/>
    </source>
</evidence>
<dbReference type="AlphaFoldDB" id="A0A1C6R9Z3"/>
<keyword evidence="3" id="KW-1185">Reference proteome</keyword>
<organism evidence="2 3">
    <name type="scientific">Micromonospora nigra</name>
    <dbReference type="NCBI Taxonomy" id="145857"/>
    <lineage>
        <taxon>Bacteria</taxon>
        <taxon>Bacillati</taxon>
        <taxon>Actinomycetota</taxon>
        <taxon>Actinomycetes</taxon>
        <taxon>Micromonosporales</taxon>
        <taxon>Micromonosporaceae</taxon>
        <taxon>Micromonospora</taxon>
    </lineage>
</organism>
<gene>
    <name evidence="2" type="ORF">GA0070616_0273</name>
</gene>
<dbReference type="Proteomes" id="UP000199699">
    <property type="component" value="Unassembled WGS sequence"/>
</dbReference>
<evidence type="ECO:0000313" key="3">
    <source>
        <dbReference type="Proteomes" id="UP000199699"/>
    </source>
</evidence>
<evidence type="ECO:0000256" key="1">
    <source>
        <dbReference type="SAM" id="SignalP"/>
    </source>
</evidence>
<name>A0A1C6R9Z3_9ACTN</name>
<reference evidence="2 3" key="1">
    <citation type="submission" date="2016-06" db="EMBL/GenBank/DDBJ databases">
        <authorList>
            <person name="Kjaerup R.B."/>
            <person name="Dalgaard T.S."/>
            <person name="Juul-Madsen H.R."/>
        </authorList>
    </citation>
    <scope>NUCLEOTIDE SEQUENCE [LARGE SCALE GENOMIC DNA]</scope>
    <source>
        <strain evidence="2 3">DSM 43818</strain>
    </source>
</reference>
<protein>
    <recommendedName>
        <fullName evidence="4">Secreted protein</fullName>
    </recommendedName>
</protein>
<dbReference type="EMBL" id="FMHT01000003">
    <property type="protein sequence ID" value="SCL13911.1"/>
    <property type="molecule type" value="Genomic_DNA"/>
</dbReference>
<evidence type="ECO:0008006" key="4">
    <source>
        <dbReference type="Google" id="ProtNLM"/>
    </source>
</evidence>
<feature type="signal peptide" evidence="1">
    <location>
        <begin position="1"/>
        <end position="25"/>
    </location>
</feature>